<dbReference type="RefSeq" id="WP_203415504.1">
    <property type="nucleotide sequence ID" value="NZ_BAOS01000027.1"/>
</dbReference>
<evidence type="ECO:0000313" key="2">
    <source>
        <dbReference type="Proteomes" id="UP000218542"/>
    </source>
</evidence>
<keyword evidence="2" id="KW-1185">Reference proteome</keyword>
<accession>A0A286U0P2</accession>
<sequence>MMGSRHEKIGIKQVIRLEWMDKVLSMLLAGMSEALIRQELDEYLSTQKQSGGQGERGKKTYGMAIGALSSWFSPDKDLIHFRNDALKLARELPKDKWLPLHWAVISAAYPFWFNVAKQVGRLLNLQDKITQKQIFNRLKEQYGDRETIARNARYTVRSFVAWGVLKDSDVKGCYVKGNKLLVSDSKEIMILLESGLLANEEGKSPLNVLLAFPGFFPFAMSTVTGAFIAQNSQRINVARYGLDDEFLKLK</sequence>
<dbReference type="Proteomes" id="UP000218542">
    <property type="component" value="Unassembled WGS sequence"/>
</dbReference>
<gene>
    <name evidence="1" type="ORF">SCALIN_C27_0114</name>
</gene>
<dbReference type="EMBL" id="BAOS01000027">
    <property type="protein sequence ID" value="GAX61719.1"/>
    <property type="molecule type" value="Genomic_DNA"/>
</dbReference>
<comment type="caution">
    <text evidence="1">The sequence shown here is derived from an EMBL/GenBank/DDBJ whole genome shotgun (WGS) entry which is preliminary data.</text>
</comment>
<reference evidence="2" key="1">
    <citation type="journal article" date="2017" name="Environ. Microbiol. Rep.">
        <title>Genetic Diversity of Marine Anaerobic Ammonium-Oxidizing Bacteria as Revealed by Genomic and Proteomic Analyses of 'Candidatus Scalindua japonica'.</title>
        <authorList>
            <person name="Oshiki M."/>
            <person name="Mizuto K."/>
            <person name="Kimura Z."/>
            <person name="Kindaichi T."/>
            <person name="Satoh H."/>
            <person name="Okabe S."/>
        </authorList>
    </citation>
    <scope>NUCLEOTIDE SEQUENCE [LARGE SCALE GENOMIC DNA]</scope>
    <source>
        <strain evidence="2">husup-a2</strain>
    </source>
</reference>
<dbReference type="AlphaFoldDB" id="A0A286U0P2"/>
<evidence type="ECO:0008006" key="3">
    <source>
        <dbReference type="Google" id="ProtNLM"/>
    </source>
</evidence>
<protein>
    <recommendedName>
        <fullName evidence="3">VrlQ</fullName>
    </recommendedName>
</protein>
<organism evidence="1 2">
    <name type="scientific">Candidatus Scalindua japonica</name>
    <dbReference type="NCBI Taxonomy" id="1284222"/>
    <lineage>
        <taxon>Bacteria</taxon>
        <taxon>Pseudomonadati</taxon>
        <taxon>Planctomycetota</taxon>
        <taxon>Candidatus Brocadiia</taxon>
        <taxon>Candidatus Brocadiales</taxon>
        <taxon>Candidatus Scalinduaceae</taxon>
        <taxon>Candidatus Scalindua</taxon>
    </lineage>
</organism>
<proteinExistence type="predicted"/>
<evidence type="ECO:0000313" key="1">
    <source>
        <dbReference type="EMBL" id="GAX61719.1"/>
    </source>
</evidence>
<name>A0A286U0P2_9BACT</name>